<dbReference type="EMBL" id="JBANRG010000013">
    <property type="protein sequence ID" value="KAK7461476.1"/>
    <property type="molecule type" value="Genomic_DNA"/>
</dbReference>
<gene>
    <name evidence="3" type="ORF">VKT23_008653</name>
</gene>
<evidence type="ECO:0000313" key="4">
    <source>
        <dbReference type="Proteomes" id="UP001498398"/>
    </source>
</evidence>
<evidence type="ECO:0000313" key="3">
    <source>
        <dbReference type="EMBL" id="KAK7461476.1"/>
    </source>
</evidence>
<dbReference type="Proteomes" id="UP001498398">
    <property type="component" value="Unassembled WGS sequence"/>
</dbReference>
<reference evidence="3 4" key="1">
    <citation type="submission" date="2024-01" db="EMBL/GenBank/DDBJ databases">
        <title>A draft genome for the cacao thread blight pathogen Marasmiellus scandens.</title>
        <authorList>
            <person name="Baruah I.K."/>
            <person name="Leung J."/>
            <person name="Bukari Y."/>
            <person name="Amoako-Attah I."/>
            <person name="Meinhardt L.W."/>
            <person name="Bailey B.A."/>
            <person name="Cohen S.P."/>
        </authorList>
    </citation>
    <scope>NUCLEOTIDE SEQUENCE [LARGE SCALE GENOMIC DNA]</scope>
    <source>
        <strain evidence="3 4">GH-19</strain>
    </source>
</reference>
<dbReference type="PROSITE" id="PS50157">
    <property type="entry name" value="ZINC_FINGER_C2H2_2"/>
    <property type="match status" value="1"/>
</dbReference>
<keyword evidence="1" id="KW-0863">Zinc-finger</keyword>
<dbReference type="PROSITE" id="PS00028">
    <property type="entry name" value="ZINC_FINGER_C2H2_1"/>
    <property type="match status" value="1"/>
</dbReference>
<dbReference type="SMART" id="SM00355">
    <property type="entry name" value="ZnF_C2H2"/>
    <property type="match status" value="1"/>
</dbReference>
<feature type="domain" description="C2H2-type" evidence="2">
    <location>
        <begin position="245"/>
        <end position="274"/>
    </location>
</feature>
<comment type="caution">
    <text evidence="3">The sequence shown here is derived from an EMBL/GenBank/DDBJ whole genome shotgun (WGS) entry which is preliminary data.</text>
</comment>
<evidence type="ECO:0000256" key="1">
    <source>
        <dbReference type="PROSITE-ProRule" id="PRU00042"/>
    </source>
</evidence>
<accession>A0ABR1JHY1</accession>
<dbReference type="Gene3D" id="3.30.160.60">
    <property type="entry name" value="Classic Zinc Finger"/>
    <property type="match status" value="1"/>
</dbReference>
<evidence type="ECO:0000259" key="2">
    <source>
        <dbReference type="PROSITE" id="PS50157"/>
    </source>
</evidence>
<sequence length="297" mass="33079">MVSLSIPLRNILTSDLVVYVESTTSDTETPSFLMKPRKIPNENSDDHRFIRPFINEATLNVHIDKNLTECGKSVLSIGVEFSPVSTEFEVPSPTVTQIYQAQRVLQGDLECTQKGGVHLEETIISVTHQNSEVVVDPTPQNVSPGETEASVFFEESLDDLLAKINDGPLTNEYLLGHNPITFNSTAASEQFNSYFHSSSPVQFQPDISETPTSGSPTLDIEIYNNNGISSASAQQDVGVIVNEHYICPIPACSKQYKRHANLLTHLQRHQKPKKNRVLACSYQPCHATFSREHDRLR</sequence>
<name>A0ABR1JHY1_9AGAR</name>
<keyword evidence="1" id="KW-0479">Metal-binding</keyword>
<proteinExistence type="predicted"/>
<dbReference type="InterPro" id="IPR013087">
    <property type="entry name" value="Znf_C2H2_type"/>
</dbReference>
<keyword evidence="4" id="KW-1185">Reference proteome</keyword>
<organism evidence="3 4">
    <name type="scientific">Marasmiellus scandens</name>
    <dbReference type="NCBI Taxonomy" id="2682957"/>
    <lineage>
        <taxon>Eukaryota</taxon>
        <taxon>Fungi</taxon>
        <taxon>Dikarya</taxon>
        <taxon>Basidiomycota</taxon>
        <taxon>Agaricomycotina</taxon>
        <taxon>Agaricomycetes</taxon>
        <taxon>Agaricomycetidae</taxon>
        <taxon>Agaricales</taxon>
        <taxon>Marasmiineae</taxon>
        <taxon>Omphalotaceae</taxon>
        <taxon>Marasmiellus</taxon>
    </lineage>
</organism>
<protein>
    <recommendedName>
        <fullName evidence="2">C2H2-type domain-containing protein</fullName>
    </recommendedName>
</protein>
<keyword evidence="1" id="KW-0862">Zinc</keyword>